<evidence type="ECO:0000313" key="4">
    <source>
        <dbReference type="Proteomes" id="UP000613030"/>
    </source>
</evidence>
<dbReference type="PANTHER" id="PTHR42970">
    <property type="entry name" value="PECTATE LYASE C-RELATED"/>
    <property type="match status" value="1"/>
</dbReference>
<keyword evidence="2" id="KW-0325">Glycoprotein</keyword>
<keyword evidence="1" id="KW-0479">Metal-binding</keyword>
<reference evidence="3 4" key="1">
    <citation type="submission" date="2021-01" db="EMBL/GenBank/DDBJ databases">
        <title>Chryseolinea sp. Jin1 Genome sequencing and assembly.</title>
        <authorList>
            <person name="Kim I."/>
        </authorList>
    </citation>
    <scope>NUCLEOTIDE SEQUENCE [LARGE SCALE GENOMIC DNA]</scope>
    <source>
        <strain evidence="3 4">Jin1</strain>
    </source>
</reference>
<proteinExistence type="predicted"/>
<comment type="caution">
    <text evidence="3">The sequence shown here is derived from an EMBL/GenBank/DDBJ whole genome shotgun (WGS) entry which is preliminary data.</text>
</comment>
<evidence type="ECO:0000256" key="2">
    <source>
        <dbReference type="ARBA" id="ARBA00023180"/>
    </source>
</evidence>
<dbReference type="InterPro" id="IPR052063">
    <property type="entry name" value="Polysaccharide_Lyase_1"/>
</dbReference>
<dbReference type="InterPro" id="IPR011050">
    <property type="entry name" value="Pectin_lyase_fold/virulence"/>
</dbReference>
<dbReference type="GO" id="GO:0016829">
    <property type="term" value="F:lyase activity"/>
    <property type="evidence" value="ECO:0007669"/>
    <property type="project" value="UniProtKB-KW"/>
</dbReference>
<protein>
    <submittedName>
        <fullName evidence="3">Pectate lyase</fullName>
    </submittedName>
</protein>
<dbReference type="EMBL" id="JAERRB010000002">
    <property type="protein sequence ID" value="MBL0740980.1"/>
    <property type="molecule type" value="Genomic_DNA"/>
</dbReference>
<dbReference type="Proteomes" id="UP000613030">
    <property type="component" value="Unassembled WGS sequence"/>
</dbReference>
<gene>
    <name evidence="3" type="ORF">JI741_07095</name>
</gene>
<keyword evidence="3" id="KW-0456">Lyase</keyword>
<organism evidence="3 4">
    <name type="scientific">Chryseolinea lacunae</name>
    <dbReference type="NCBI Taxonomy" id="2801331"/>
    <lineage>
        <taxon>Bacteria</taxon>
        <taxon>Pseudomonadati</taxon>
        <taxon>Bacteroidota</taxon>
        <taxon>Cytophagia</taxon>
        <taxon>Cytophagales</taxon>
        <taxon>Fulvivirgaceae</taxon>
        <taxon>Chryseolinea</taxon>
    </lineage>
</organism>
<dbReference type="SUPFAM" id="SSF51126">
    <property type="entry name" value="Pectin lyase-like"/>
    <property type="match status" value="1"/>
</dbReference>
<sequence>MNTRDTTALAFPGAEGFGKHTTGGRGGKVYVVSNLNDSGAGSFREAVAASGARTILFAVSGNIKLKSPLRIEHGNVTIAGQSAPGDGICIQDFPVTIHADNVVVRFMRFRLGDLAKLEADAFGGNDGNADIIIDHCSISWATDECASFYRNKNFTLQWCIISESLNHSVHAKGDHGYGGIWGGEGATFHHNLVVSHTSRLPRFSGSATTPNTPNERVDFRNNVVCNWADNNVYGGEKGHYNMVNNYFKPGPATPQKKHWFVNPYLPCGSFYVDGNVFEGDAHRSAQNWDGVHTEYPDSVRATQPFHVVTIATQRAEDAFAAVLTFSGASLHRDAADTRIVEAVRSGKFPFGKNNNGIIDSQADVGGWPVLLSTKTPPDANGNHLPDAWEQTQHLNAHNASDATALSTQMHYTPLEQYLNHLVKNCMP</sequence>
<evidence type="ECO:0000313" key="3">
    <source>
        <dbReference type="EMBL" id="MBL0740980.1"/>
    </source>
</evidence>
<keyword evidence="4" id="KW-1185">Reference proteome</keyword>
<dbReference type="PANTHER" id="PTHR42970:SF1">
    <property type="entry name" value="PECTATE LYASE C-RELATED"/>
    <property type="match status" value="1"/>
</dbReference>
<accession>A0ABS1KNE8</accession>
<dbReference type="InterPro" id="IPR012334">
    <property type="entry name" value="Pectin_lyas_fold"/>
</dbReference>
<evidence type="ECO:0000256" key="1">
    <source>
        <dbReference type="ARBA" id="ARBA00022723"/>
    </source>
</evidence>
<dbReference type="Gene3D" id="2.160.20.10">
    <property type="entry name" value="Single-stranded right-handed beta-helix, Pectin lyase-like"/>
    <property type="match status" value="1"/>
</dbReference>
<name>A0ABS1KNE8_9BACT</name>